<proteinExistence type="predicted"/>
<sequence length="155" mass="17360">MECQDHQRSELCGWANSCISVCTLYLGINSTERIRRAGVLTSHDNERDRKAASIGLRINKAAIIRRRQALCRGSEGSYCRSGDLCNSKSSSPASSKATYCKEVREVSRSHLLFVYFVWGLRLLLNVGFHPRVGSRAYVHVVTGCLDNMMFNNNAL</sequence>
<accession>A0AAV7RRC3</accession>
<dbReference type="AlphaFoldDB" id="A0AAV7RRC3"/>
<protein>
    <submittedName>
        <fullName evidence="1">Uncharacterized protein</fullName>
    </submittedName>
</protein>
<evidence type="ECO:0000313" key="2">
    <source>
        <dbReference type="Proteomes" id="UP001066276"/>
    </source>
</evidence>
<name>A0AAV7RRC3_PLEWA</name>
<evidence type="ECO:0000313" key="1">
    <source>
        <dbReference type="EMBL" id="KAJ1154508.1"/>
    </source>
</evidence>
<keyword evidence="2" id="KW-1185">Reference proteome</keyword>
<organism evidence="1 2">
    <name type="scientific">Pleurodeles waltl</name>
    <name type="common">Iberian ribbed newt</name>
    <dbReference type="NCBI Taxonomy" id="8319"/>
    <lineage>
        <taxon>Eukaryota</taxon>
        <taxon>Metazoa</taxon>
        <taxon>Chordata</taxon>
        <taxon>Craniata</taxon>
        <taxon>Vertebrata</taxon>
        <taxon>Euteleostomi</taxon>
        <taxon>Amphibia</taxon>
        <taxon>Batrachia</taxon>
        <taxon>Caudata</taxon>
        <taxon>Salamandroidea</taxon>
        <taxon>Salamandridae</taxon>
        <taxon>Pleurodelinae</taxon>
        <taxon>Pleurodeles</taxon>
    </lineage>
</organism>
<dbReference type="EMBL" id="JANPWB010000009">
    <property type="protein sequence ID" value="KAJ1154508.1"/>
    <property type="molecule type" value="Genomic_DNA"/>
</dbReference>
<gene>
    <name evidence="1" type="ORF">NDU88_007259</name>
</gene>
<comment type="caution">
    <text evidence="1">The sequence shown here is derived from an EMBL/GenBank/DDBJ whole genome shotgun (WGS) entry which is preliminary data.</text>
</comment>
<dbReference type="Proteomes" id="UP001066276">
    <property type="component" value="Chromosome 5"/>
</dbReference>
<reference evidence="1" key="1">
    <citation type="journal article" date="2022" name="bioRxiv">
        <title>Sequencing and chromosome-scale assembly of the giantPleurodeles waltlgenome.</title>
        <authorList>
            <person name="Brown T."/>
            <person name="Elewa A."/>
            <person name="Iarovenko S."/>
            <person name="Subramanian E."/>
            <person name="Araus A.J."/>
            <person name="Petzold A."/>
            <person name="Susuki M."/>
            <person name="Suzuki K.-i.T."/>
            <person name="Hayashi T."/>
            <person name="Toyoda A."/>
            <person name="Oliveira C."/>
            <person name="Osipova E."/>
            <person name="Leigh N.D."/>
            <person name="Simon A."/>
            <person name="Yun M.H."/>
        </authorList>
    </citation>
    <scope>NUCLEOTIDE SEQUENCE</scope>
    <source>
        <strain evidence="1">20211129_DDA</strain>
        <tissue evidence="1">Liver</tissue>
    </source>
</reference>